<proteinExistence type="predicted"/>
<dbReference type="AlphaFoldDB" id="A0A0F7VIE9"/>
<accession>A0A0F7VIE9</accession>
<sequence>MAHQPHKIPWDLIASLLRWSDGTSGDYVRNSKSLPSCPFRTPRRKLSEFSRIVSDLLEEAVASARAKYPARYDPPADNEVLLDDRIIRKIEDDVFQWRESPDAIETGVDKSPPIPREMRLTSAFLHDLREHDCGNFTEVNGKGFFNLEIIKLLIIHGEMEPVLRACAHENATIGKWERVGRCHCRTGTYDAGWDMLHRHALSAYLSLNIIYCLPEFWDPAAGGKPEKDYRDTRTYQAMLRDCTAPSTTSEVVTYPHRNFFDIAPDLFPTFEASVADKERWRNKLDFCSQRGTIKKKHYGILPFDDFITLENPRPQHIPDASDVTIVQGILLQYLPFELVLLVMEGARYHAKRSLTIPHDPLHPLNRKALDEYLVHCWQILVRCRMMDKEIDPYGSKWYSNISYAMRRLWEFRDPQGA</sequence>
<evidence type="ECO:0000313" key="2">
    <source>
        <dbReference type="Proteomes" id="UP000042958"/>
    </source>
</evidence>
<dbReference type="EMBL" id="CDHK01000004">
    <property type="protein sequence ID" value="CEO60075.1"/>
    <property type="molecule type" value="Genomic_DNA"/>
</dbReference>
<evidence type="ECO:0000313" key="1">
    <source>
        <dbReference type="EMBL" id="CEO60075.1"/>
    </source>
</evidence>
<organism evidence="1 2">
    <name type="scientific">Penicillium brasilianum</name>
    <dbReference type="NCBI Taxonomy" id="104259"/>
    <lineage>
        <taxon>Eukaryota</taxon>
        <taxon>Fungi</taxon>
        <taxon>Dikarya</taxon>
        <taxon>Ascomycota</taxon>
        <taxon>Pezizomycotina</taxon>
        <taxon>Eurotiomycetes</taxon>
        <taxon>Eurotiomycetidae</taxon>
        <taxon>Eurotiales</taxon>
        <taxon>Aspergillaceae</taxon>
        <taxon>Penicillium</taxon>
    </lineage>
</organism>
<dbReference type="Proteomes" id="UP000042958">
    <property type="component" value="Unassembled WGS sequence"/>
</dbReference>
<keyword evidence="2" id="KW-1185">Reference proteome</keyword>
<gene>
    <name evidence="1" type="ORF">PMG11_04718</name>
</gene>
<dbReference type="OrthoDB" id="3204049at2759"/>
<reference evidence="2" key="1">
    <citation type="journal article" date="2015" name="Genome Announc.">
        <title>Draft genome sequence of the fungus Penicillium brasilianum MG11.</title>
        <authorList>
            <person name="Horn F."/>
            <person name="Linde J."/>
            <person name="Mattern D.J."/>
            <person name="Walther G."/>
            <person name="Guthke R."/>
            <person name="Brakhage A.A."/>
            <person name="Valiante V."/>
        </authorList>
    </citation>
    <scope>NUCLEOTIDE SEQUENCE [LARGE SCALE GENOMIC DNA]</scope>
    <source>
        <strain evidence="2">MG11</strain>
    </source>
</reference>
<name>A0A0F7VIE9_PENBI</name>
<protein>
    <submittedName>
        <fullName evidence="1">Uncharacterized protein</fullName>
    </submittedName>
</protein>